<dbReference type="SUPFAM" id="SSF48056">
    <property type="entry name" value="Di-copper centre-containing domain"/>
    <property type="match status" value="1"/>
</dbReference>
<protein>
    <submittedName>
        <fullName evidence="8">Polyphenol oxidase, chloroplastic</fullName>
    </submittedName>
</protein>
<dbReference type="PANTHER" id="PTHR11474">
    <property type="entry name" value="TYROSINASE FAMILY MEMBER"/>
    <property type="match status" value="1"/>
</dbReference>
<accession>A0A1D1ZJM0</accession>
<dbReference type="GO" id="GO:0004097">
    <property type="term" value="F:catechol oxidase activity"/>
    <property type="evidence" value="ECO:0007669"/>
    <property type="project" value="InterPro"/>
</dbReference>
<dbReference type="Pfam" id="PF12142">
    <property type="entry name" value="PPO1_DWL"/>
    <property type="match status" value="1"/>
</dbReference>
<name>A0A1D1ZJM0_9ARAE</name>
<gene>
    <name evidence="8" type="primary">PPO_5</name>
    <name evidence="8" type="ORF">g.26539</name>
</gene>
<comment type="similarity">
    <text evidence="2">Belongs to the tyrosinase family.</text>
</comment>
<dbReference type="EMBL" id="GDJX01000899">
    <property type="protein sequence ID" value="JAT67037.1"/>
    <property type="molecule type" value="Transcribed_RNA"/>
</dbReference>
<keyword evidence="4" id="KW-0560">Oxidoreductase</keyword>
<dbReference type="InterPro" id="IPR008922">
    <property type="entry name" value="Di-copper_centre_dom_sf"/>
</dbReference>
<evidence type="ECO:0000313" key="8">
    <source>
        <dbReference type="EMBL" id="JAT67037.1"/>
    </source>
</evidence>
<keyword evidence="5" id="KW-0186">Copper</keyword>
<dbReference type="InterPro" id="IPR002227">
    <property type="entry name" value="Tyrosinase_Cu-bd"/>
</dbReference>
<evidence type="ECO:0000256" key="2">
    <source>
        <dbReference type="ARBA" id="ARBA00009928"/>
    </source>
</evidence>
<dbReference type="PANTHER" id="PTHR11474:SF76">
    <property type="entry name" value="SHKT DOMAIN-CONTAINING PROTEIN"/>
    <property type="match status" value="1"/>
</dbReference>
<feature type="domain" description="Tyrosinase copper-binding" evidence="6">
    <location>
        <begin position="71"/>
        <end position="138"/>
    </location>
</feature>
<evidence type="ECO:0000256" key="5">
    <source>
        <dbReference type="ARBA" id="ARBA00023008"/>
    </source>
</evidence>
<organism evidence="8">
    <name type="scientific">Anthurium amnicola</name>
    <dbReference type="NCBI Taxonomy" id="1678845"/>
    <lineage>
        <taxon>Eukaryota</taxon>
        <taxon>Viridiplantae</taxon>
        <taxon>Streptophyta</taxon>
        <taxon>Embryophyta</taxon>
        <taxon>Tracheophyta</taxon>
        <taxon>Spermatophyta</taxon>
        <taxon>Magnoliopsida</taxon>
        <taxon>Liliopsida</taxon>
        <taxon>Araceae</taxon>
        <taxon>Pothoideae</taxon>
        <taxon>Potheae</taxon>
        <taxon>Anthurium</taxon>
    </lineage>
</organism>
<dbReference type="PRINTS" id="PR00092">
    <property type="entry name" value="TYROSINASE"/>
</dbReference>
<dbReference type="GO" id="GO:0046872">
    <property type="term" value="F:metal ion binding"/>
    <property type="evidence" value="ECO:0007669"/>
    <property type="project" value="UniProtKB-KW"/>
</dbReference>
<feature type="non-terminal residue" evidence="8">
    <location>
        <position position="1"/>
    </location>
</feature>
<dbReference type="InterPro" id="IPR022739">
    <property type="entry name" value="Polyphenol_oxidase_cen"/>
</dbReference>
<dbReference type="Gene3D" id="1.10.1280.10">
    <property type="entry name" value="Di-copper center containing domain from catechol oxidase"/>
    <property type="match status" value="1"/>
</dbReference>
<sequence length="199" mass="23219">EEEEEEEAQLQVHSNWLFLPWQRIHLYFFERVLGKLLDDDSFALPYWNWDQNPNNNSAEDNFANMHYFNVDKTAEHFMGGKHVTGSLERALHHNIQIGVDGPGNPYGEDMGNFYSSGRDAMFYGLHANVDRMWDVWTKAFNHNNLEDEEWLTSAFYLYDENAQLVRVRVSDILDSEKLGYTYEELPEATVPVATTSTRT</sequence>
<dbReference type="AlphaFoldDB" id="A0A1D1ZJM0"/>
<dbReference type="InterPro" id="IPR050316">
    <property type="entry name" value="Tyrosinase/Hemocyanin"/>
</dbReference>
<feature type="domain" description="Polyphenol oxidase central" evidence="7">
    <location>
        <begin position="145"/>
        <end position="186"/>
    </location>
</feature>
<comment type="cofactor">
    <cofactor evidence="1">
        <name>Cu(2+)</name>
        <dbReference type="ChEBI" id="CHEBI:29036"/>
    </cofactor>
</comment>
<evidence type="ECO:0000256" key="1">
    <source>
        <dbReference type="ARBA" id="ARBA00001973"/>
    </source>
</evidence>
<evidence type="ECO:0000259" key="6">
    <source>
        <dbReference type="Pfam" id="PF00264"/>
    </source>
</evidence>
<feature type="domain" description="Tyrosinase copper-binding" evidence="6">
    <location>
        <begin position="7"/>
        <end position="65"/>
    </location>
</feature>
<evidence type="ECO:0000256" key="4">
    <source>
        <dbReference type="ARBA" id="ARBA00023002"/>
    </source>
</evidence>
<evidence type="ECO:0000256" key="3">
    <source>
        <dbReference type="ARBA" id="ARBA00022723"/>
    </source>
</evidence>
<keyword evidence="3" id="KW-0479">Metal-binding</keyword>
<dbReference type="Pfam" id="PF00264">
    <property type="entry name" value="Tyrosinase"/>
    <property type="match status" value="2"/>
</dbReference>
<evidence type="ECO:0000259" key="7">
    <source>
        <dbReference type="Pfam" id="PF12142"/>
    </source>
</evidence>
<reference evidence="8" key="1">
    <citation type="submission" date="2015-07" db="EMBL/GenBank/DDBJ databases">
        <title>Transcriptome Assembly of Anthurium amnicola.</title>
        <authorList>
            <person name="Suzuki J."/>
        </authorList>
    </citation>
    <scope>NUCLEOTIDE SEQUENCE</scope>
</reference>
<proteinExistence type="inferred from homology"/>